<protein>
    <recommendedName>
        <fullName evidence="3">Lipoprotein</fullName>
    </recommendedName>
</protein>
<dbReference type="PROSITE" id="PS51257">
    <property type="entry name" value="PROKAR_LIPOPROTEIN"/>
    <property type="match status" value="1"/>
</dbReference>
<keyword evidence="2" id="KW-1185">Reference proteome</keyword>
<proteinExistence type="predicted"/>
<gene>
    <name evidence="1" type="ORF">FXV77_12190</name>
</gene>
<dbReference type="AlphaFoldDB" id="A0A5D4H579"/>
<dbReference type="RefSeq" id="WP_148919495.1">
    <property type="nucleotide sequence ID" value="NZ_VTAV01000007.1"/>
</dbReference>
<dbReference type="Proteomes" id="UP000322362">
    <property type="component" value="Unassembled WGS sequence"/>
</dbReference>
<evidence type="ECO:0000313" key="2">
    <source>
        <dbReference type="Proteomes" id="UP000322362"/>
    </source>
</evidence>
<sequence>MNIMKCTRQFGIIMLSCIISATIFSCGSISPKYLHNVSIDAGAERINEEQTYVFENFPSSVSNLGKQPPQKTAENVSDCLWNFIDGKRDKNDSLFYRYNVSVELKGKRKVLFKLLDESGSVIGKKTKKRKSEIAPFVSITHTDFKFYFLLNTLLIQTSALALDKNKDLILSYEYKGGGFIVLFPIPVGTGLDTHIYKRVNQTGNDMRKNKQTP</sequence>
<name>A0A5D4H579_9SPHI</name>
<dbReference type="EMBL" id="VTAV01000007">
    <property type="protein sequence ID" value="TYR35828.1"/>
    <property type="molecule type" value="Genomic_DNA"/>
</dbReference>
<evidence type="ECO:0008006" key="3">
    <source>
        <dbReference type="Google" id="ProtNLM"/>
    </source>
</evidence>
<reference evidence="1 2" key="1">
    <citation type="submission" date="2019-08" db="EMBL/GenBank/DDBJ databases">
        <title>Phlebobacter frassis gen. nov. sp. nov., a new member of family Sphingobacteriaceae isolated from sand fly rearing media.</title>
        <authorList>
            <person name="Kakumanu M.L."/>
            <person name="Marayati B.F."/>
            <person name="Wada-Katsumata A."/>
            <person name="Wasserberg G."/>
            <person name="Schal C."/>
            <person name="Apperson C.S."/>
            <person name="Ponnusamy L."/>
        </authorList>
    </citation>
    <scope>NUCLEOTIDE SEQUENCE [LARGE SCALE GENOMIC DNA]</scope>
    <source>
        <strain evidence="1 2">SSI9</strain>
    </source>
</reference>
<organism evidence="1 2">
    <name type="scientific">Sphingobacterium phlebotomi</name>
    <dbReference type="NCBI Taxonomy" id="2605433"/>
    <lineage>
        <taxon>Bacteria</taxon>
        <taxon>Pseudomonadati</taxon>
        <taxon>Bacteroidota</taxon>
        <taxon>Sphingobacteriia</taxon>
        <taxon>Sphingobacteriales</taxon>
        <taxon>Sphingobacteriaceae</taxon>
        <taxon>Sphingobacterium</taxon>
    </lineage>
</organism>
<accession>A0A5D4H579</accession>
<evidence type="ECO:0000313" key="1">
    <source>
        <dbReference type="EMBL" id="TYR35828.1"/>
    </source>
</evidence>
<comment type="caution">
    <text evidence="1">The sequence shown here is derived from an EMBL/GenBank/DDBJ whole genome shotgun (WGS) entry which is preliminary data.</text>
</comment>